<evidence type="ECO:0000256" key="7">
    <source>
        <dbReference type="SAM" id="Coils"/>
    </source>
</evidence>
<evidence type="ECO:0000256" key="4">
    <source>
        <dbReference type="ARBA" id="ARBA00023212"/>
    </source>
</evidence>
<keyword evidence="4" id="KW-0206">Cytoskeleton</keyword>
<dbReference type="OrthoDB" id="3176171at2759"/>
<reference evidence="10 11" key="1">
    <citation type="submission" date="2015-12" db="EMBL/GenBank/DDBJ databases">
        <title>The genome of Folsomia candida.</title>
        <authorList>
            <person name="Faddeeva A."/>
            <person name="Derks M.F."/>
            <person name="Anvar Y."/>
            <person name="Smit S."/>
            <person name="Van Straalen N."/>
            <person name="Roelofs D."/>
        </authorList>
    </citation>
    <scope>NUCLEOTIDE SEQUENCE [LARGE SCALE GENOMIC DNA]</scope>
    <source>
        <strain evidence="10 11">VU population</strain>
        <tissue evidence="10">Whole body</tissue>
    </source>
</reference>
<feature type="binding site" evidence="5">
    <location>
        <begin position="686"/>
        <end position="693"/>
    </location>
    <ligand>
        <name>ATP</name>
        <dbReference type="ChEBI" id="CHEBI:30616"/>
    </ligand>
</feature>
<dbReference type="InterPro" id="IPR001752">
    <property type="entry name" value="Kinesin_motor_dom"/>
</dbReference>
<keyword evidence="7" id="KW-0175">Coiled coil</keyword>
<dbReference type="SMART" id="SM00129">
    <property type="entry name" value="KISc"/>
    <property type="match status" value="1"/>
</dbReference>
<evidence type="ECO:0000256" key="8">
    <source>
        <dbReference type="SAM" id="MobiDB-lite"/>
    </source>
</evidence>
<keyword evidence="2 5" id="KW-0547">Nucleotide-binding</keyword>
<evidence type="ECO:0000256" key="5">
    <source>
        <dbReference type="PROSITE-ProRule" id="PRU00283"/>
    </source>
</evidence>
<dbReference type="AlphaFoldDB" id="A0A226E816"/>
<keyword evidence="11" id="KW-1185">Reference proteome</keyword>
<proteinExistence type="inferred from homology"/>
<dbReference type="GO" id="GO:0007018">
    <property type="term" value="P:microtubule-based movement"/>
    <property type="evidence" value="ECO:0007669"/>
    <property type="project" value="InterPro"/>
</dbReference>
<evidence type="ECO:0000256" key="6">
    <source>
        <dbReference type="RuleBase" id="RU000394"/>
    </source>
</evidence>
<keyword evidence="5 6" id="KW-0505">Motor protein</keyword>
<dbReference type="PROSITE" id="PS50067">
    <property type="entry name" value="KINESIN_MOTOR_2"/>
    <property type="match status" value="1"/>
</dbReference>
<dbReference type="OMA" id="EIMINDD"/>
<gene>
    <name evidence="10" type="ORF">Fcan01_12518</name>
</gene>
<evidence type="ECO:0000313" key="11">
    <source>
        <dbReference type="Proteomes" id="UP000198287"/>
    </source>
</evidence>
<comment type="caution">
    <text evidence="10">The sequence shown here is derived from an EMBL/GenBank/DDBJ whole genome shotgun (WGS) entry which is preliminary data.</text>
</comment>
<dbReference type="PANTHER" id="PTHR47972:SF16">
    <property type="entry name" value="KINESIN-LIKE PROTEIN"/>
    <property type="match status" value="1"/>
</dbReference>
<dbReference type="SUPFAM" id="SSF52540">
    <property type="entry name" value="P-loop containing nucleoside triphosphate hydrolases"/>
    <property type="match status" value="1"/>
</dbReference>
<keyword evidence="4" id="KW-0963">Cytoplasm</keyword>
<protein>
    <recommendedName>
        <fullName evidence="6">Kinesin-like protein</fullName>
    </recommendedName>
</protein>
<feature type="compositionally biased region" description="Low complexity" evidence="8">
    <location>
        <begin position="400"/>
        <end position="414"/>
    </location>
</feature>
<dbReference type="InterPro" id="IPR027417">
    <property type="entry name" value="P-loop_NTPase"/>
</dbReference>
<feature type="coiled-coil region" evidence="7">
    <location>
        <begin position="448"/>
        <end position="555"/>
    </location>
</feature>
<dbReference type="PANTHER" id="PTHR47972">
    <property type="entry name" value="KINESIN-LIKE PROTEIN KLP-3"/>
    <property type="match status" value="1"/>
</dbReference>
<dbReference type="Gene3D" id="3.40.850.10">
    <property type="entry name" value="Kinesin motor domain"/>
    <property type="match status" value="1"/>
</dbReference>
<feature type="region of interest" description="Disordered" evidence="8">
    <location>
        <begin position="399"/>
        <end position="435"/>
    </location>
</feature>
<evidence type="ECO:0000256" key="3">
    <source>
        <dbReference type="ARBA" id="ARBA00022840"/>
    </source>
</evidence>
<dbReference type="Pfam" id="PF00225">
    <property type="entry name" value="Kinesin"/>
    <property type="match status" value="1"/>
</dbReference>
<comment type="similarity">
    <text evidence="5 6">Belongs to the TRAFAC class myosin-kinesin ATPase superfamily. Kinesin family.</text>
</comment>
<organism evidence="10 11">
    <name type="scientific">Folsomia candida</name>
    <name type="common">Springtail</name>
    <dbReference type="NCBI Taxonomy" id="158441"/>
    <lineage>
        <taxon>Eukaryota</taxon>
        <taxon>Metazoa</taxon>
        <taxon>Ecdysozoa</taxon>
        <taxon>Arthropoda</taxon>
        <taxon>Hexapoda</taxon>
        <taxon>Collembola</taxon>
        <taxon>Entomobryomorpha</taxon>
        <taxon>Isotomoidea</taxon>
        <taxon>Isotomidae</taxon>
        <taxon>Proisotominae</taxon>
        <taxon>Folsomia</taxon>
    </lineage>
</organism>
<dbReference type="InterPro" id="IPR019821">
    <property type="entry name" value="Kinesin_motor_CS"/>
</dbReference>
<evidence type="ECO:0000259" key="9">
    <source>
        <dbReference type="PROSITE" id="PS50067"/>
    </source>
</evidence>
<dbReference type="STRING" id="158441.A0A226E816"/>
<feature type="compositionally biased region" description="Low complexity" evidence="8">
    <location>
        <begin position="421"/>
        <end position="430"/>
    </location>
</feature>
<evidence type="ECO:0000256" key="1">
    <source>
        <dbReference type="ARBA" id="ARBA00004245"/>
    </source>
</evidence>
<feature type="region of interest" description="Disordered" evidence="8">
    <location>
        <begin position="373"/>
        <end position="392"/>
    </location>
</feature>
<evidence type="ECO:0000256" key="2">
    <source>
        <dbReference type="ARBA" id="ARBA00022741"/>
    </source>
</evidence>
<keyword evidence="3 5" id="KW-0067">ATP-binding</keyword>
<evidence type="ECO:0000313" key="10">
    <source>
        <dbReference type="EMBL" id="OXA53234.1"/>
    </source>
</evidence>
<name>A0A226E816_FOLCA</name>
<dbReference type="PROSITE" id="PS00411">
    <property type="entry name" value="KINESIN_MOTOR_1"/>
    <property type="match status" value="1"/>
</dbReference>
<dbReference type="InterPro" id="IPR036961">
    <property type="entry name" value="Kinesin_motor_dom_sf"/>
</dbReference>
<dbReference type="GO" id="GO:0003777">
    <property type="term" value="F:microtubule motor activity"/>
    <property type="evidence" value="ECO:0007669"/>
    <property type="project" value="InterPro"/>
</dbReference>
<dbReference type="EMBL" id="LNIX01000006">
    <property type="protein sequence ID" value="OXA53234.1"/>
    <property type="molecule type" value="Genomic_DNA"/>
</dbReference>
<dbReference type="Proteomes" id="UP000198287">
    <property type="component" value="Unassembled WGS sequence"/>
</dbReference>
<dbReference type="GO" id="GO:0008017">
    <property type="term" value="F:microtubule binding"/>
    <property type="evidence" value="ECO:0007669"/>
    <property type="project" value="InterPro"/>
</dbReference>
<dbReference type="GO" id="GO:0005524">
    <property type="term" value="F:ATP binding"/>
    <property type="evidence" value="ECO:0007669"/>
    <property type="project" value="UniProtKB-UniRule"/>
</dbReference>
<dbReference type="PRINTS" id="PR00380">
    <property type="entry name" value="KINESINHEAVY"/>
</dbReference>
<feature type="domain" description="Kinesin motor" evidence="9">
    <location>
        <begin position="608"/>
        <end position="926"/>
    </location>
</feature>
<sequence>MGARKKDVHPHRFCSSPVKVINSHEIERGRPFFISKVNNEQKIHNTAGNMSSSSHGGNLGEEEWHQKYAFIINLLRKPHVVLVKESLIREREKLIDKLTAYRLERNLVRDSLKSHSNNLGSDTTPIAQQQSLTAQMKHLDMMCVTLERQIDVLSNVDQALPPTENIYSGEPDSLDGTSSEIMINDDLMDPLNNNVGRVANCNFQINGRSPLDALAMLHLERCAHRETRRELTQLHKKYEVLRDEFDSGEGLSTSLLFSRMHGELEEDDMFGEREGEGTTGMLDVNNNEESRLAEETRLKEMIINQLRSRLIHLEKARMDKVPVDTAQEISKLHSTLVQLERVRDELTLQNFTLKSKLAELSARISDSTTYRLEKSENVTSPPTGHRTVTISSGTKTVMLASASPSPTPTGSTSSDEGVGGINSTSTGSSSQEELKLRRKSTYKVAHTNSEANVELKQLRSLINDLHSKEVDYQARIRELELELRNARNQESCKTTYERNIRSLEDRLESTQRRLESAEKCILAKEEESSALKLDLDTLNEENKRLKGDLNVIHLKVEKEHNKSMEKILKFEKELGSILETNRVLQEDFYREKLLRKRFYNMVEELKGKIRVFCRIRPLAKNEKASDVIAQPSDPYTVSVDTPKGHKEFQFDRVFTPEECQEQVFCDTQNLIQSAFDGYNVCICAYGQTGSGKTYTILGDEINPGIAPRTFSEIFSIAKETSHSYETTVSFYVLELYNDKLIDLLNPNGTDCDRLEIRKDRRGTVWVAGARVLPAEDSVSLNQCFKQALNSRHTACTRMNERSSRSHLIIGLVIESTSKVNGTVLRGKISLVDLAGSERTGKSGVSADTLREANAINKSLSAFGDVINALTSDQSFVPYRNNKLTLLMQDSLGGNAKTLMFVNVSPSNYNVDETIMSLTYATRVKQVTNGATRNAESKEVARLKNVINKLRRGDPIPSDFEDI</sequence>
<dbReference type="FunFam" id="3.40.850.10:FF:000113">
    <property type="entry name" value="Kinesin-like protein"/>
    <property type="match status" value="1"/>
</dbReference>
<dbReference type="InterPro" id="IPR027640">
    <property type="entry name" value="Kinesin-like_fam"/>
</dbReference>
<dbReference type="GO" id="GO:0005874">
    <property type="term" value="C:microtubule"/>
    <property type="evidence" value="ECO:0007669"/>
    <property type="project" value="UniProtKB-KW"/>
</dbReference>
<comment type="subcellular location">
    <subcellularLocation>
        <location evidence="1">Cytoplasm</location>
        <location evidence="1">Cytoskeleton</location>
    </subcellularLocation>
</comment>
<feature type="compositionally biased region" description="Polar residues" evidence="8">
    <location>
        <begin position="377"/>
        <end position="392"/>
    </location>
</feature>
<accession>A0A226E816</accession>
<keyword evidence="6" id="KW-0493">Microtubule</keyword>